<keyword evidence="3" id="KW-1185">Reference proteome</keyword>
<dbReference type="Gene3D" id="3.20.20.150">
    <property type="entry name" value="Divalent-metal-dependent TIM barrel enzymes"/>
    <property type="match status" value="1"/>
</dbReference>
<name>A0A7K0EMW7_9BACT</name>
<evidence type="ECO:0000259" key="1">
    <source>
        <dbReference type="Pfam" id="PF01261"/>
    </source>
</evidence>
<protein>
    <submittedName>
        <fullName evidence="2">TIM barrel protein</fullName>
    </submittedName>
</protein>
<comment type="caution">
    <text evidence="2">The sequence shown here is derived from an EMBL/GenBank/DDBJ whole genome shotgun (WGS) entry which is preliminary data.</text>
</comment>
<gene>
    <name evidence="2" type="ORF">GJJ30_17840</name>
</gene>
<dbReference type="Pfam" id="PF01261">
    <property type="entry name" value="AP_endonuc_2"/>
    <property type="match status" value="1"/>
</dbReference>
<dbReference type="SUPFAM" id="SSF51658">
    <property type="entry name" value="Xylose isomerase-like"/>
    <property type="match status" value="1"/>
</dbReference>
<dbReference type="PANTHER" id="PTHR12110">
    <property type="entry name" value="HYDROXYPYRUVATE ISOMERASE"/>
    <property type="match status" value="1"/>
</dbReference>
<feature type="domain" description="Xylose isomerase-like TIM barrel" evidence="1">
    <location>
        <begin position="29"/>
        <end position="267"/>
    </location>
</feature>
<dbReference type="InterPro" id="IPR050312">
    <property type="entry name" value="IolE/XylAMocC-like"/>
</dbReference>
<proteinExistence type="predicted"/>
<dbReference type="OrthoDB" id="9801426at2"/>
<reference evidence="2 3" key="1">
    <citation type="journal article" date="2018" name="Antonie Van Leeuwenhoek">
        <title>Larkinella terrae sp. nov., isolated from soil on Jeju Island, South Korea.</title>
        <authorList>
            <person name="Ten L.N."/>
            <person name="Jeon J."/>
            <person name="Park S.J."/>
            <person name="Park S."/>
            <person name="Lee S.Y."/>
            <person name="Kim M.K."/>
            <person name="Jung H.Y."/>
        </authorList>
    </citation>
    <scope>NUCLEOTIDE SEQUENCE [LARGE SCALE GENOMIC DNA]</scope>
    <source>
        <strain evidence="2 3">KCTC 52001</strain>
    </source>
</reference>
<dbReference type="RefSeq" id="WP_154176544.1">
    <property type="nucleotide sequence ID" value="NZ_WJXZ01000011.1"/>
</dbReference>
<accession>A0A7K0EMW7</accession>
<organism evidence="2 3">
    <name type="scientific">Larkinella terrae</name>
    <dbReference type="NCBI Taxonomy" id="2025311"/>
    <lineage>
        <taxon>Bacteria</taxon>
        <taxon>Pseudomonadati</taxon>
        <taxon>Bacteroidota</taxon>
        <taxon>Cytophagia</taxon>
        <taxon>Cytophagales</taxon>
        <taxon>Spirosomataceae</taxon>
        <taxon>Larkinella</taxon>
    </lineage>
</organism>
<dbReference type="EMBL" id="WJXZ01000011">
    <property type="protein sequence ID" value="MRS63167.1"/>
    <property type="molecule type" value="Genomic_DNA"/>
</dbReference>
<sequence length="270" mass="29032">MKSAVTIALVPEIKTGPWIYWHDLETSMAKAADLGFDAVELFTASADAVAPDRLATLCEEFGVKIAAVGTGAGKVIHGLTLTDPDAAVRSKAVSFIADMMAFGAGFGAPAIIGSMQGNVQPGVEREQALEWLADGLNILGKQAGDRGVNLIYEPLNRYETNLINRLEDGVSLLESLDNQHVKLLADLFHMNIEETSLADSIRVAGSAIGHVHFADSNRRPIGFGHTSLSEVAAVLKELDYQGYISAEAFPWPDPDEAAKQTIESFKRYFG</sequence>
<dbReference type="Proteomes" id="UP000441754">
    <property type="component" value="Unassembled WGS sequence"/>
</dbReference>
<dbReference type="InterPro" id="IPR013022">
    <property type="entry name" value="Xyl_isomerase-like_TIM-brl"/>
</dbReference>
<dbReference type="InterPro" id="IPR036237">
    <property type="entry name" value="Xyl_isomerase-like_sf"/>
</dbReference>
<evidence type="ECO:0000313" key="2">
    <source>
        <dbReference type="EMBL" id="MRS63167.1"/>
    </source>
</evidence>
<dbReference type="AlphaFoldDB" id="A0A7K0EMW7"/>
<dbReference type="PANTHER" id="PTHR12110:SF41">
    <property type="entry name" value="INOSOSE DEHYDRATASE"/>
    <property type="match status" value="1"/>
</dbReference>
<evidence type="ECO:0000313" key="3">
    <source>
        <dbReference type="Proteomes" id="UP000441754"/>
    </source>
</evidence>